<evidence type="ECO:0000313" key="2">
    <source>
        <dbReference type="Proteomes" id="UP001501563"/>
    </source>
</evidence>
<organism evidence="1 2">
    <name type="scientific">Streptomyces lannensis</name>
    <dbReference type="NCBI Taxonomy" id="766498"/>
    <lineage>
        <taxon>Bacteria</taxon>
        <taxon>Bacillati</taxon>
        <taxon>Actinomycetota</taxon>
        <taxon>Actinomycetes</taxon>
        <taxon>Kitasatosporales</taxon>
        <taxon>Streptomycetaceae</taxon>
        <taxon>Streptomyces</taxon>
    </lineage>
</organism>
<dbReference type="EMBL" id="BAAAZA010000032">
    <property type="protein sequence ID" value="GAA3894601.1"/>
    <property type="molecule type" value="Genomic_DNA"/>
</dbReference>
<reference evidence="2" key="1">
    <citation type="journal article" date="2019" name="Int. J. Syst. Evol. Microbiol.">
        <title>The Global Catalogue of Microorganisms (GCM) 10K type strain sequencing project: providing services to taxonomists for standard genome sequencing and annotation.</title>
        <authorList>
            <consortium name="The Broad Institute Genomics Platform"/>
            <consortium name="The Broad Institute Genome Sequencing Center for Infectious Disease"/>
            <person name="Wu L."/>
            <person name="Ma J."/>
        </authorList>
    </citation>
    <scope>NUCLEOTIDE SEQUENCE [LARGE SCALE GENOMIC DNA]</scope>
    <source>
        <strain evidence="2">JCM 16578</strain>
    </source>
</reference>
<name>A0ABP7L691_9ACTN</name>
<protein>
    <submittedName>
        <fullName evidence="1">Uncharacterized protein</fullName>
    </submittedName>
</protein>
<accession>A0ABP7L691</accession>
<comment type="caution">
    <text evidence="1">The sequence shown here is derived from an EMBL/GenBank/DDBJ whole genome shotgun (WGS) entry which is preliminary data.</text>
</comment>
<keyword evidence="2" id="KW-1185">Reference proteome</keyword>
<evidence type="ECO:0000313" key="1">
    <source>
        <dbReference type="EMBL" id="GAA3894601.1"/>
    </source>
</evidence>
<sequence length="87" mass="8818">MCELDAVGGDGAVRLQTSALSRVVEGELAAGDVRHGAAHDKDAASLDVGLVVVEGDLVELQLAGAVDEDASPRIGRVAAADRDVVEP</sequence>
<proteinExistence type="predicted"/>
<gene>
    <name evidence="1" type="ORF">GCM10022207_73410</name>
</gene>
<dbReference type="Proteomes" id="UP001501563">
    <property type="component" value="Unassembled WGS sequence"/>
</dbReference>